<gene>
    <name evidence="1" type="ORF">PR048_032576</name>
</gene>
<comment type="caution">
    <text evidence="1">The sequence shown here is derived from an EMBL/GenBank/DDBJ whole genome shotgun (WGS) entry which is preliminary data.</text>
</comment>
<accession>A0ABQ9G2K4</accession>
<reference evidence="1 2" key="1">
    <citation type="submission" date="2023-02" db="EMBL/GenBank/DDBJ databases">
        <title>LHISI_Scaffold_Assembly.</title>
        <authorList>
            <person name="Stuart O.P."/>
            <person name="Cleave R."/>
            <person name="Magrath M.J.L."/>
            <person name="Mikheyev A.S."/>
        </authorList>
    </citation>
    <scope>NUCLEOTIDE SEQUENCE [LARGE SCALE GENOMIC DNA]</scope>
    <source>
        <strain evidence="1">Daus_M_001</strain>
        <tissue evidence="1">Leg muscle</tissue>
    </source>
</reference>
<name>A0ABQ9G2K4_9NEOP</name>
<organism evidence="1 2">
    <name type="scientific">Dryococelus australis</name>
    <dbReference type="NCBI Taxonomy" id="614101"/>
    <lineage>
        <taxon>Eukaryota</taxon>
        <taxon>Metazoa</taxon>
        <taxon>Ecdysozoa</taxon>
        <taxon>Arthropoda</taxon>
        <taxon>Hexapoda</taxon>
        <taxon>Insecta</taxon>
        <taxon>Pterygota</taxon>
        <taxon>Neoptera</taxon>
        <taxon>Polyneoptera</taxon>
        <taxon>Phasmatodea</taxon>
        <taxon>Verophasmatodea</taxon>
        <taxon>Anareolatae</taxon>
        <taxon>Phasmatidae</taxon>
        <taxon>Eurycanthinae</taxon>
        <taxon>Dryococelus</taxon>
    </lineage>
</organism>
<protein>
    <submittedName>
        <fullName evidence="1">Uncharacterized protein</fullName>
    </submittedName>
</protein>
<proteinExistence type="predicted"/>
<dbReference type="EMBL" id="JARBHB010000016">
    <property type="protein sequence ID" value="KAJ8866715.1"/>
    <property type="molecule type" value="Genomic_DNA"/>
</dbReference>
<evidence type="ECO:0000313" key="1">
    <source>
        <dbReference type="EMBL" id="KAJ8866715.1"/>
    </source>
</evidence>
<sequence length="79" mass="8734">MQVGPPSGSDKVKKGGSYLCHKNYCYRTAVLLAVRTLQIARRATWGSAALRLACPSTYSCTAKFLPQKCCWTFLFLPSD</sequence>
<evidence type="ECO:0000313" key="2">
    <source>
        <dbReference type="Proteomes" id="UP001159363"/>
    </source>
</evidence>
<keyword evidence="2" id="KW-1185">Reference proteome</keyword>
<dbReference type="Proteomes" id="UP001159363">
    <property type="component" value="Chromosome 15"/>
</dbReference>